<feature type="transmembrane region" description="Helical" evidence="1">
    <location>
        <begin position="325"/>
        <end position="346"/>
    </location>
</feature>
<evidence type="ECO:0000313" key="4">
    <source>
        <dbReference type="Proteomes" id="UP000308430"/>
    </source>
</evidence>
<feature type="transmembrane region" description="Helical" evidence="1">
    <location>
        <begin position="352"/>
        <end position="370"/>
    </location>
</feature>
<dbReference type="RefSeq" id="WP_136348800.1">
    <property type="nucleotide sequence ID" value="NZ_SSOC01000005.1"/>
</dbReference>
<feature type="domain" description="VanZ-like" evidence="2">
    <location>
        <begin position="35"/>
        <end position="124"/>
    </location>
</feature>
<feature type="transmembrane region" description="Helical" evidence="1">
    <location>
        <begin position="404"/>
        <end position="423"/>
    </location>
</feature>
<keyword evidence="1" id="KW-0472">Membrane</keyword>
<accession>A0A4S4AUK3</accession>
<dbReference type="OrthoDB" id="7055135at2"/>
<dbReference type="InterPro" id="IPR006976">
    <property type="entry name" value="VanZ-like"/>
</dbReference>
<feature type="transmembrane region" description="Helical" evidence="1">
    <location>
        <begin position="615"/>
        <end position="632"/>
    </location>
</feature>
<reference evidence="3 4" key="1">
    <citation type="submission" date="2019-04" db="EMBL/GenBank/DDBJ databases">
        <title>Azoarcus nasutitermitis sp. nov. isolated from termite nest.</title>
        <authorList>
            <person name="Lin S.-Y."/>
            <person name="Hameed A."/>
            <person name="Hsu Y.-H."/>
            <person name="Young C.-C."/>
        </authorList>
    </citation>
    <scope>NUCLEOTIDE SEQUENCE [LARGE SCALE GENOMIC DNA]</scope>
    <source>
        <strain evidence="3 4">CC-YHH838</strain>
    </source>
</reference>
<sequence>MAAASAPLNRWHTLLAVLIAYGSLYPFDFVLPAQPLDALRGMLDDAALWSNRGDVLGNILLFLPWGLATGWPRPPRAAALAASVLAGLVLAAILQILQLTLPSRDAALSDVLWNGVGLLLGQFLLAPRVGMAWQGTRAAALLPWALVALWVAAQALPFVPSLDLSLLREHLRAFFAPRPLAPGVLAVAFGSVLALGHLAHAALPAYRVATALALLLPAVLLARLSIAGGAPHWHEAAALTAGWVAVALLRDPRRLAPAAFAVLLAGLTLNGLAPYRLGGPPGAFNWLPFAGHLHGNMLANLRELLDTAWVCAALLWLAHAMGARLAGVGAFLVAWVLGLEIVQLWLPGRSADLTPALIVLLVALPTIHLLRDSPPPRADLPAPLLRPRVPSDQPPAARVERRRALLWAALAWLAASAALVWLIRQPGTPYNVRELFLGNGHPAAIALFALVLPWLGAGPRLALDQATRWRAGALLLPVLLCAAGLATLLMLAGSVTAESLDDIAGSNNRYWWVTEREVWGPWWATLFRETLSAERVAPIERAARFLALYFPPAALLALALAAFDLRLPPRRLALLAVPLLPLLWLARKVAFDWSSTDNLNELIAPVDALGLRGGVYLYLLLALLCVHVALLAGARRRPWPAVLCTLAALPLSWWLLNQGLATEVHKYGLVYSGAQFLLGADRQALPGDSALLIRWLALYLAGTALLAAGAALARRSPPN</sequence>
<feature type="transmembrane region" description="Helical" evidence="1">
    <location>
        <begin position="443"/>
        <end position="462"/>
    </location>
</feature>
<keyword evidence="1" id="KW-1133">Transmembrane helix</keyword>
<protein>
    <recommendedName>
        <fullName evidence="2">VanZ-like domain-containing protein</fullName>
    </recommendedName>
</protein>
<evidence type="ECO:0000259" key="2">
    <source>
        <dbReference type="Pfam" id="PF04892"/>
    </source>
</evidence>
<feature type="transmembrane region" description="Helical" evidence="1">
    <location>
        <begin position="78"/>
        <end position="99"/>
    </location>
</feature>
<comment type="caution">
    <text evidence="3">The sequence shown here is derived from an EMBL/GenBank/DDBJ whole genome shotgun (WGS) entry which is preliminary data.</text>
</comment>
<proteinExistence type="predicted"/>
<feature type="transmembrane region" description="Helical" evidence="1">
    <location>
        <begin position="474"/>
        <end position="492"/>
    </location>
</feature>
<feature type="transmembrane region" description="Helical" evidence="1">
    <location>
        <begin position="12"/>
        <end position="35"/>
    </location>
</feature>
<dbReference type="Pfam" id="PF04892">
    <property type="entry name" value="VanZ"/>
    <property type="match status" value="1"/>
</dbReference>
<evidence type="ECO:0000313" key="3">
    <source>
        <dbReference type="EMBL" id="THF63639.1"/>
    </source>
</evidence>
<keyword evidence="1" id="KW-0812">Transmembrane</keyword>
<feature type="transmembrane region" description="Helical" evidence="1">
    <location>
        <begin position="55"/>
        <end position="71"/>
    </location>
</feature>
<feature type="transmembrane region" description="Helical" evidence="1">
    <location>
        <begin position="256"/>
        <end position="277"/>
    </location>
</feature>
<gene>
    <name evidence="3" type="ORF">E6C76_13675</name>
</gene>
<feature type="transmembrane region" description="Helical" evidence="1">
    <location>
        <begin position="692"/>
        <end position="713"/>
    </location>
</feature>
<feature type="transmembrane region" description="Helical" evidence="1">
    <location>
        <begin position="232"/>
        <end position="249"/>
    </location>
</feature>
<feature type="transmembrane region" description="Helical" evidence="1">
    <location>
        <begin position="546"/>
        <end position="565"/>
    </location>
</feature>
<feature type="transmembrane region" description="Helical" evidence="1">
    <location>
        <begin position="180"/>
        <end position="199"/>
    </location>
</feature>
<evidence type="ECO:0000256" key="1">
    <source>
        <dbReference type="SAM" id="Phobius"/>
    </source>
</evidence>
<name>A0A4S4AUK3_9RHOO</name>
<feature type="transmembrane region" description="Helical" evidence="1">
    <location>
        <begin position="206"/>
        <end position="226"/>
    </location>
</feature>
<dbReference type="Proteomes" id="UP000308430">
    <property type="component" value="Unassembled WGS sequence"/>
</dbReference>
<dbReference type="AlphaFoldDB" id="A0A4S4AUK3"/>
<feature type="transmembrane region" description="Helical" evidence="1">
    <location>
        <begin position="639"/>
        <end position="656"/>
    </location>
</feature>
<dbReference type="EMBL" id="SSOC01000005">
    <property type="protein sequence ID" value="THF63639.1"/>
    <property type="molecule type" value="Genomic_DNA"/>
</dbReference>
<organism evidence="3 4">
    <name type="scientific">Pseudothauera nasutitermitis</name>
    <dbReference type="NCBI Taxonomy" id="2565930"/>
    <lineage>
        <taxon>Bacteria</taxon>
        <taxon>Pseudomonadati</taxon>
        <taxon>Pseudomonadota</taxon>
        <taxon>Betaproteobacteria</taxon>
        <taxon>Rhodocyclales</taxon>
        <taxon>Zoogloeaceae</taxon>
        <taxon>Pseudothauera</taxon>
    </lineage>
</organism>
<feature type="transmembrane region" description="Helical" evidence="1">
    <location>
        <begin position="141"/>
        <end position="160"/>
    </location>
</feature>
<keyword evidence="4" id="KW-1185">Reference proteome</keyword>
<feature type="transmembrane region" description="Helical" evidence="1">
    <location>
        <begin position="111"/>
        <end position="129"/>
    </location>
</feature>